<comment type="caution">
    <text evidence="2">The sequence shown here is derived from an EMBL/GenBank/DDBJ whole genome shotgun (WGS) entry which is preliminary data.</text>
</comment>
<dbReference type="SUPFAM" id="SSF55729">
    <property type="entry name" value="Acyl-CoA N-acyltransferases (Nat)"/>
    <property type="match status" value="1"/>
</dbReference>
<dbReference type="STRING" id="1160718.SU9_13765"/>
<reference evidence="2" key="1">
    <citation type="journal article" date="2012" name="J. Bacteriol.">
        <title>Genome Sequence of Streptomyces auratus Strain AGR0001, a Phoslactomycin-Producing Actinomycete.</title>
        <authorList>
            <person name="Han X."/>
            <person name="Li M."/>
            <person name="Ding Z."/>
            <person name="Zhao J."/>
            <person name="Ji K."/>
            <person name="Wen M."/>
            <person name="Lu T."/>
        </authorList>
    </citation>
    <scope>NUCLEOTIDE SEQUENCE [LARGE SCALE GENOMIC DNA]</scope>
    <source>
        <strain evidence="2">AGR0001</strain>
    </source>
</reference>
<name>J1S6F3_9ACTN</name>
<dbReference type="Pfam" id="PF13673">
    <property type="entry name" value="Acetyltransf_10"/>
    <property type="match status" value="1"/>
</dbReference>
<evidence type="ECO:0000313" key="2">
    <source>
        <dbReference type="EMBL" id="EJJ06392.1"/>
    </source>
</evidence>
<evidence type="ECO:0000259" key="1">
    <source>
        <dbReference type="PROSITE" id="PS51186"/>
    </source>
</evidence>
<dbReference type="eggNOG" id="COG0456">
    <property type="taxonomic scope" value="Bacteria"/>
</dbReference>
<dbReference type="CDD" id="cd04301">
    <property type="entry name" value="NAT_SF"/>
    <property type="match status" value="1"/>
</dbReference>
<dbReference type="Gene3D" id="3.40.630.30">
    <property type="match status" value="1"/>
</dbReference>
<sequence>MVDVGVRGAGVGGAGRLGAVVVRRAEGRDARRLTRMVRSSRAYEGRYAAMVEGYRVGPDYIEAHRVFVAVAMDVEVEKGADAVRCGERVLGFYALVVEPAELDLMFVGDQAQGYGIGRRLVEHMQEEARRLGIERVRVVSHPPAEGFYRSVGARLVGMVPANPPVVMWDRPELAFLVGSQGER</sequence>
<protein>
    <submittedName>
        <fullName evidence="2">GCN5-like N-acetyltransferase</fullName>
    </submittedName>
</protein>
<proteinExistence type="predicted"/>
<dbReference type="RefSeq" id="WP_006604310.1">
    <property type="nucleotide sequence ID" value="NZ_CP072931.1"/>
</dbReference>
<dbReference type="PROSITE" id="PS51186">
    <property type="entry name" value="GNAT"/>
    <property type="match status" value="1"/>
</dbReference>
<dbReference type="InterPro" id="IPR053144">
    <property type="entry name" value="Acetyltransferase_Butenolide"/>
</dbReference>
<dbReference type="GO" id="GO:0016747">
    <property type="term" value="F:acyltransferase activity, transferring groups other than amino-acyl groups"/>
    <property type="evidence" value="ECO:0007669"/>
    <property type="project" value="InterPro"/>
</dbReference>
<dbReference type="PATRIC" id="fig|1160718.3.peg.2789"/>
<dbReference type="InterPro" id="IPR000182">
    <property type="entry name" value="GNAT_dom"/>
</dbReference>
<dbReference type="PANTHER" id="PTHR43233">
    <property type="entry name" value="FAMILY N-ACETYLTRANSFERASE, PUTATIVE (AFU_ORTHOLOGUE AFUA_6G03350)-RELATED"/>
    <property type="match status" value="1"/>
</dbReference>
<dbReference type="HOGENOM" id="CLU_116318_0_0_11"/>
<dbReference type="PANTHER" id="PTHR43233:SF1">
    <property type="entry name" value="FAMILY N-ACETYLTRANSFERASE, PUTATIVE (AFU_ORTHOLOGUE AFUA_6G03350)-RELATED"/>
    <property type="match status" value="1"/>
</dbReference>
<gene>
    <name evidence="2" type="ORF">SU9_13765</name>
</gene>
<feature type="domain" description="N-acetyltransferase" evidence="1">
    <location>
        <begin position="20"/>
        <end position="172"/>
    </location>
</feature>
<keyword evidence="2" id="KW-0808">Transferase</keyword>
<accession>J1S6F3</accession>
<dbReference type="AlphaFoldDB" id="J1S6F3"/>
<organism evidence="2">
    <name type="scientific">Streptomyces auratus AGR0001</name>
    <dbReference type="NCBI Taxonomy" id="1160718"/>
    <lineage>
        <taxon>Bacteria</taxon>
        <taxon>Bacillati</taxon>
        <taxon>Actinomycetota</taxon>
        <taxon>Actinomycetes</taxon>
        <taxon>Kitasatosporales</taxon>
        <taxon>Streptomycetaceae</taxon>
        <taxon>Streptomyces</taxon>
    </lineage>
</organism>
<dbReference type="InterPro" id="IPR016181">
    <property type="entry name" value="Acyl_CoA_acyltransferase"/>
</dbReference>
<dbReference type="EMBL" id="AJGV01000087">
    <property type="protein sequence ID" value="EJJ06392.1"/>
    <property type="molecule type" value="Genomic_DNA"/>
</dbReference>